<proteinExistence type="inferred from homology"/>
<dbReference type="GO" id="GO:0004888">
    <property type="term" value="F:transmembrane signaling receptor activity"/>
    <property type="evidence" value="ECO:0007669"/>
    <property type="project" value="TreeGrafter"/>
</dbReference>
<evidence type="ECO:0000256" key="4">
    <source>
        <dbReference type="SAM" id="MobiDB-lite"/>
    </source>
</evidence>
<organism evidence="7 8">
    <name type="scientific">Thiovibrio frasassiensis</name>
    <dbReference type="NCBI Taxonomy" id="2984131"/>
    <lineage>
        <taxon>Bacteria</taxon>
        <taxon>Pseudomonadati</taxon>
        <taxon>Thermodesulfobacteriota</taxon>
        <taxon>Desulfobulbia</taxon>
        <taxon>Desulfobulbales</taxon>
        <taxon>Thiovibrionaceae</taxon>
        <taxon>Thiovibrio</taxon>
    </lineage>
</organism>
<evidence type="ECO:0000313" key="7">
    <source>
        <dbReference type="EMBL" id="MDG4475864.1"/>
    </source>
</evidence>
<keyword evidence="8" id="KW-1185">Reference proteome</keyword>
<dbReference type="PANTHER" id="PTHR43531">
    <property type="entry name" value="PROTEIN ICFG"/>
    <property type="match status" value="1"/>
</dbReference>
<feature type="region of interest" description="Disordered" evidence="4">
    <location>
        <begin position="489"/>
        <end position="532"/>
    </location>
</feature>
<gene>
    <name evidence="7" type="ORF">OLX77_06790</name>
</gene>
<dbReference type="AlphaFoldDB" id="A0A9X4MJ94"/>
<keyword evidence="5" id="KW-0812">Transmembrane</keyword>
<sequence length="532" mass="56302">MIGGNVSIKVKIGGGFGIFLVLLGVISLGSFFGLRTIEGHSHLLLEHNTDKSFLLEKQIDHLNWLNKVNEIFLRDGVSKLEVETDDHKCGFGKWLYSDKTQAMLQEGGQEAELLKAIEGPHKKLHESAIEIGHTYGAGDIAGAKQVYNTKALSAYGEIKGLLTQIREIADKDIAEEDQKLEKAISVINASTISLSIFGILFGVLAAIFITRGITVPLIRAISGITEGSAQVDQASNQIADSSQMLADGTSQQAAAIEETSASMEEMASMTKQNADNASQADRHMKDAHKVVAEAGAAMEELTRSMAEISKASQDTQKIIKTIDEIAFQTNLLALNAAVEAARAGEAGAGFAVVADEVRNLAMRAAEAAKNTATLIEGTVEKIGAGAQLVERTSTAFSQVSGSTEKVGALISEISEASKEQAGGIAQINKAIFEMDQVVQRIAASAEESASAAEELHSQCGQAQEHVADMAGVIYGAQAKQVKMGTAQIKRMGSTAPRRLATPSGQKGGKSRAVSAPKMLPTTGGEDENFTDF</sequence>
<protein>
    <submittedName>
        <fullName evidence="7">Methyl-accepting chemotaxis protein</fullName>
    </submittedName>
</protein>
<keyword evidence="5" id="KW-1133">Transmembrane helix</keyword>
<evidence type="ECO:0000256" key="3">
    <source>
        <dbReference type="PROSITE-ProRule" id="PRU00284"/>
    </source>
</evidence>
<name>A0A9X4MJ94_9BACT</name>
<dbReference type="Pfam" id="PF13682">
    <property type="entry name" value="CZB"/>
    <property type="match status" value="1"/>
</dbReference>
<reference evidence="7" key="2">
    <citation type="submission" date="2022-10" db="EMBL/GenBank/DDBJ databases">
        <authorList>
            <person name="Aronson H.S."/>
        </authorList>
    </citation>
    <scope>NUCLEOTIDE SEQUENCE</scope>
    <source>
        <strain evidence="7">RS19-109</strain>
    </source>
</reference>
<dbReference type="Gene3D" id="1.20.120.30">
    <property type="entry name" value="Aspartate receptor, ligand-binding domain"/>
    <property type="match status" value="1"/>
</dbReference>
<dbReference type="InterPro" id="IPR004089">
    <property type="entry name" value="MCPsignal_dom"/>
</dbReference>
<dbReference type="GO" id="GO:0007165">
    <property type="term" value="P:signal transduction"/>
    <property type="evidence" value="ECO:0007669"/>
    <property type="project" value="UniProtKB-KW"/>
</dbReference>
<dbReference type="Proteomes" id="UP001154240">
    <property type="component" value="Unassembled WGS sequence"/>
</dbReference>
<feature type="domain" description="Methyl-accepting transducer" evidence="6">
    <location>
        <begin position="227"/>
        <end position="456"/>
    </location>
</feature>
<dbReference type="PANTHER" id="PTHR43531:SF11">
    <property type="entry name" value="METHYL-ACCEPTING CHEMOTAXIS PROTEIN 3"/>
    <property type="match status" value="1"/>
</dbReference>
<accession>A0A9X4MJ94</accession>
<reference evidence="7" key="1">
    <citation type="journal article" date="2022" name="bioRxiv">
        <title>Thiovibrio frasassiensisgen. nov., sp. nov., an autotrophic, elemental sulfur disproportionating bacterium isolated from sulfidic karst sediment, and proposal of Thiovibrionaceae fam. nov.</title>
        <authorList>
            <person name="Aronson H."/>
            <person name="Thomas C."/>
            <person name="Bhattacharyya M."/>
            <person name="Eckstein S."/>
            <person name="Jensen S."/>
            <person name="Barco R."/>
            <person name="Macalady J."/>
            <person name="Amend J."/>
        </authorList>
    </citation>
    <scope>NUCLEOTIDE SEQUENCE</scope>
    <source>
        <strain evidence="7">RS19-109</strain>
    </source>
</reference>
<dbReference type="PROSITE" id="PS50111">
    <property type="entry name" value="CHEMOTAXIS_TRANSDUC_2"/>
    <property type="match status" value="1"/>
</dbReference>
<feature type="transmembrane region" description="Helical" evidence="5">
    <location>
        <begin position="186"/>
        <end position="209"/>
    </location>
</feature>
<evidence type="ECO:0000256" key="2">
    <source>
        <dbReference type="ARBA" id="ARBA00029447"/>
    </source>
</evidence>
<keyword evidence="5" id="KW-0472">Membrane</keyword>
<dbReference type="GO" id="GO:0005886">
    <property type="term" value="C:plasma membrane"/>
    <property type="evidence" value="ECO:0007669"/>
    <property type="project" value="TreeGrafter"/>
</dbReference>
<evidence type="ECO:0000259" key="6">
    <source>
        <dbReference type="PROSITE" id="PS50111"/>
    </source>
</evidence>
<keyword evidence="3" id="KW-0807">Transducer</keyword>
<dbReference type="EMBL" id="JAPHEH010000001">
    <property type="protein sequence ID" value="MDG4475864.1"/>
    <property type="molecule type" value="Genomic_DNA"/>
</dbReference>
<evidence type="ECO:0000256" key="5">
    <source>
        <dbReference type="SAM" id="Phobius"/>
    </source>
</evidence>
<dbReference type="InterPro" id="IPR025991">
    <property type="entry name" value="Chemoreceptor_zinc-bind_dom"/>
</dbReference>
<dbReference type="Pfam" id="PF00015">
    <property type="entry name" value="MCPsignal"/>
    <property type="match status" value="1"/>
</dbReference>
<evidence type="ECO:0000256" key="1">
    <source>
        <dbReference type="ARBA" id="ARBA00022500"/>
    </source>
</evidence>
<feature type="transmembrane region" description="Helical" evidence="5">
    <location>
        <begin position="12"/>
        <end position="34"/>
    </location>
</feature>
<dbReference type="SMART" id="SM00283">
    <property type="entry name" value="MA"/>
    <property type="match status" value="1"/>
</dbReference>
<evidence type="ECO:0000313" key="8">
    <source>
        <dbReference type="Proteomes" id="UP001154240"/>
    </source>
</evidence>
<comment type="similarity">
    <text evidence="2">Belongs to the methyl-accepting chemotaxis (MCP) protein family.</text>
</comment>
<dbReference type="SUPFAM" id="SSF58104">
    <property type="entry name" value="Methyl-accepting chemotaxis protein (MCP) signaling domain"/>
    <property type="match status" value="1"/>
</dbReference>
<dbReference type="Gene3D" id="1.10.287.950">
    <property type="entry name" value="Methyl-accepting chemotaxis protein"/>
    <property type="match status" value="1"/>
</dbReference>
<comment type="caution">
    <text evidence="7">The sequence shown here is derived from an EMBL/GenBank/DDBJ whole genome shotgun (WGS) entry which is preliminary data.</text>
</comment>
<dbReference type="GO" id="GO:0006935">
    <property type="term" value="P:chemotaxis"/>
    <property type="evidence" value="ECO:0007669"/>
    <property type="project" value="UniProtKB-KW"/>
</dbReference>
<dbReference type="InterPro" id="IPR051310">
    <property type="entry name" value="MCP_chemotaxis"/>
</dbReference>
<dbReference type="RefSeq" id="WP_307632838.1">
    <property type="nucleotide sequence ID" value="NZ_JAPHEH010000001.1"/>
</dbReference>
<keyword evidence="1" id="KW-0145">Chemotaxis</keyword>